<accession>A0A2X2DCV4</accession>
<feature type="chain" id="PRO_5044582328" evidence="1">
    <location>
        <begin position="16"/>
        <end position="186"/>
    </location>
</feature>
<evidence type="ECO:0000313" key="6">
    <source>
        <dbReference type="Proteomes" id="UP000626180"/>
    </source>
</evidence>
<dbReference type="EMBL" id="UAUF01000013">
    <property type="protein sequence ID" value="SPZ10105.1"/>
    <property type="molecule type" value="Genomic_DNA"/>
</dbReference>
<dbReference type="PROSITE" id="PS51257">
    <property type="entry name" value="PROKAR_LIPOPROTEIN"/>
    <property type="match status" value="1"/>
</dbReference>
<dbReference type="AlphaFoldDB" id="A0A2X2DCV4"/>
<evidence type="ECO:0000259" key="2">
    <source>
        <dbReference type="Pfam" id="PF13590"/>
    </source>
</evidence>
<reference evidence="3 6" key="2">
    <citation type="submission" date="2020-10" db="EMBL/GenBank/DDBJ databases">
        <title>Genome sequences of Pseudomonas isolates.</title>
        <authorList>
            <person name="Wessels L."/>
            <person name="Reich F."/>
            <person name="Hammerl J."/>
        </authorList>
    </citation>
    <scope>NUCLEOTIDE SEQUENCE [LARGE SCALE GENOMIC DNA]</scope>
    <source>
        <strain evidence="3 6">20-MO00624-0</strain>
    </source>
</reference>
<sequence length="186" mass="21008">MIRRLLVIAFTLALAACETNTVNRDYDPSRDYAAYRNWTWAQPAVSYKPEDPRLKSDLTEQRIKDAVSSQLDQRGLRPAAANGQADLRVRAYLFTDERQGQTMRTDPYWGGPWGYWGPWGGGYTQTQTFTYQVTTLQIDLLDGRDGKLVWRGSTEVSSDQTADTPAQRTATIQTAVGKILSQYPPH</sequence>
<dbReference type="RefSeq" id="WP_019366872.1">
    <property type="nucleotide sequence ID" value="NZ_CP044086.1"/>
</dbReference>
<evidence type="ECO:0000313" key="5">
    <source>
        <dbReference type="Proteomes" id="UP000250443"/>
    </source>
</evidence>
<feature type="domain" description="DUF4136" evidence="2">
    <location>
        <begin position="22"/>
        <end position="185"/>
    </location>
</feature>
<dbReference type="Pfam" id="PF13590">
    <property type="entry name" value="DUF4136"/>
    <property type="match status" value="1"/>
</dbReference>
<dbReference type="Proteomes" id="UP000626180">
    <property type="component" value="Unassembled WGS sequence"/>
</dbReference>
<protein>
    <submittedName>
        <fullName evidence="3">DUF4136 domain-containing protein</fullName>
    </submittedName>
    <submittedName>
        <fullName evidence="4">Lipoprotein</fullName>
    </submittedName>
</protein>
<dbReference type="Gene3D" id="3.30.160.670">
    <property type="match status" value="1"/>
</dbReference>
<organism evidence="4 5">
    <name type="scientific">Pseudomonas luteola</name>
    <dbReference type="NCBI Taxonomy" id="47886"/>
    <lineage>
        <taxon>Bacteria</taxon>
        <taxon>Pseudomonadati</taxon>
        <taxon>Pseudomonadota</taxon>
        <taxon>Gammaproteobacteria</taxon>
        <taxon>Pseudomonadales</taxon>
        <taxon>Pseudomonadaceae</taxon>
        <taxon>Pseudomonas</taxon>
    </lineage>
</organism>
<evidence type="ECO:0000256" key="1">
    <source>
        <dbReference type="SAM" id="SignalP"/>
    </source>
</evidence>
<proteinExistence type="predicted"/>
<feature type="signal peptide" evidence="1">
    <location>
        <begin position="1"/>
        <end position="15"/>
    </location>
</feature>
<dbReference type="InterPro" id="IPR025411">
    <property type="entry name" value="DUF4136"/>
</dbReference>
<keyword evidence="1" id="KW-0732">Signal</keyword>
<keyword evidence="4" id="KW-0449">Lipoprotein</keyword>
<name>A0A2X2DCV4_PSELU</name>
<keyword evidence="6" id="KW-1185">Reference proteome</keyword>
<dbReference type="EMBL" id="JADMCD010000001">
    <property type="protein sequence ID" value="MBF8639453.1"/>
    <property type="molecule type" value="Genomic_DNA"/>
</dbReference>
<reference evidence="4 5" key="1">
    <citation type="submission" date="2018-06" db="EMBL/GenBank/DDBJ databases">
        <authorList>
            <consortium name="Pathogen Informatics"/>
            <person name="Doyle S."/>
        </authorList>
    </citation>
    <scope>NUCLEOTIDE SEQUENCE [LARGE SCALE GENOMIC DNA]</scope>
    <source>
        <strain evidence="4 5">NCTC11842</strain>
    </source>
</reference>
<gene>
    <name evidence="3" type="ORF">IRZ65_01980</name>
    <name evidence="4" type="ORF">NCTC11842_03691</name>
</gene>
<evidence type="ECO:0000313" key="3">
    <source>
        <dbReference type="EMBL" id="MBF8639453.1"/>
    </source>
</evidence>
<dbReference type="Proteomes" id="UP000250443">
    <property type="component" value="Unassembled WGS sequence"/>
</dbReference>
<evidence type="ECO:0000313" key="4">
    <source>
        <dbReference type="EMBL" id="SPZ10105.1"/>
    </source>
</evidence>